<evidence type="ECO:0000256" key="1">
    <source>
        <dbReference type="SAM" id="Phobius"/>
    </source>
</evidence>
<protein>
    <submittedName>
        <fullName evidence="3">Glycosyl transferase</fullName>
    </submittedName>
</protein>
<dbReference type="Pfam" id="PF00535">
    <property type="entry name" value="Glycos_transf_2"/>
    <property type="match status" value="1"/>
</dbReference>
<proteinExistence type="predicted"/>
<dbReference type="InterPro" id="IPR001173">
    <property type="entry name" value="Glyco_trans_2-like"/>
</dbReference>
<feature type="domain" description="Glycosyltransferase 2-like" evidence="2">
    <location>
        <begin position="19"/>
        <end position="160"/>
    </location>
</feature>
<dbReference type="PANTHER" id="PTHR22916">
    <property type="entry name" value="GLYCOSYLTRANSFERASE"/>
    <property type="match status" value="1"/>
</dbReference>
<keyword evidence="3" id="KW-0808">Transferase</keyword>
<evidence type="ECO:0000259" key="2">
    <source>
        <dbReference type="Pfam" id="PF00535"/>
    </source>
</evidence>
<dbReference type="AlphaFoldDB" id="A0A2S0HVC2"/>
<dbReference type="InterPro" id="IPR029044">
    <property type="entry name" value="Nucleotide-diphossugar_trans"/>
</dbReference>
<reference evidence="3 4" key="1">
    <citation type="submission" date="2018-02" db="EMBL/GenBank/DDBJ databases">
        <title>Genomic analysis of the strain RR4-38 isolated from a seawater recirculating aquaculture system.</title>
        <authorList>
            <person name="Kim Y.-S."/>
            <person name="Jang Y.H."/>
            <person name="Kim K.-H."/>
        </authorList>
    </citation>
    <scope>NUCLEOTIDE SEQUENCE [LARGE SCALE GENOMIC DNA]</scope>
    <source>
        <strain evidence="3 4">RR4-38</strain>
    </source>
</reference>
<dbReference type="OrthoDB" id="9815829at2"/>
<dbReference type="SUPFAM" id="SSF53448">
    <property type="entry name" value="Nucleotide-diphospho-sugar transferases"/>
    <property type="match status" value="1"/>
</dbReference>
<dbReference type="Proteomes" id="UP000238442">
    <property type="component" value="Chromosome"/>
</dbReference>
<name>A0A2S0HVC2_9FLAO</name>
<dbReference type="KEGG" id="aue:C5O00_05385"/>
<keyword evidence="1" id="KW-1133">Transmembrane helix</keyword>
<dbReference type="GO" id="GO:0016758">
    <property type="term" value="F:hexosyltransferase activity"/>
    <property type="evidence" value="ECO:0007669"/>
    <property type="project" value="UniProtKB-ARBA"/>
</dbReference>
<keyword evidence="1" id="KW-0472">Membrane</keyword>
<accession>A0A2S0HVC2</accession>
<keyword evidence="4" id="KW-1185">Reference proteome</keyword>
<dbReference type="RefSeq" id="WP_105215604.1">
    <property type="nucleotide sequence ID" value="NZ_CP027062.1"/>
</dbReference>
<dbReference type="Gene3D" id="3.90.550.10">
    <property type="entry name" value="Spore Coat Polysaccharide Biosynthesis Protein SpsA, Chain A"/>
    <property type="match status" value="1"/>
</dbReference>
<sequence>MLSKETKKLTKEEELPLISIITPLYNAESFVSETIKSILDQSYPNWEQIIVDDASTDNSLQIALSFAEKDERIKVEQLSQNRGAAYCRNLATELAAGDYFAFLDSDDLWHPDKLKNQLEFMQNNQCDVSFSNYLHINENGELLGKRIKALKKLSYKKQHRNNYIGNLTGMYRAQTIGKIASPNIRKRQDWAVWLEAIKRSPKPAMGLQEDLAFYRVRKDSISSNKSRLIKYNYSFYRDYLGYSGIKAFRCLIVFFFEYFFIRPRQIEKL</sequence>
<keyword evidence="1" id="KW-0812">Transmembrane</keyword>
<dbReference type="EMBL" id="CP027062">
    <property type="protein sequence ID" value="AVI50631.1"/>
    <property type="molecule type" value="Genomic_DNA"/>
</dbReference>
<gene>
    <name evidence="3" type="ORF">C5O00_05385</name>
</gene>
<evidence type="ECO:0000313" key="3">
    <source>
        <dbReference type="EMBL" id="AVI50631.1"/>
    </source>
</evidence>
<dbReference type="PANTHER" id="PTHR22916:SF3">
    <property type="entry name" value="UDP-GLCNAC:BETAGAL BETA-1,3-N-ACETYLGLUCOSAMINYLTRANSFERASE-LIKE PROTEIN 1"/>
    <property type="match status" value="1"/>
</dbReference>
<organism evidence="3 4">
    <name type="scientific">Pukyongia salina</name>
    <dbReference type="NCBI Taxonomy" id="2094025"/>
    <lineage>
        <taxon>Bacteria</taxon>
        <taxon>Pseudomonadati</taxon>
        <taxon>Bacteroidota</taxon>
        <taxon>Flavobacteriia</taxon>
        <taxon>Flavobacteriales</taxon>
        <taxon>Flavobacteriaceae</taxon>
        <taxon>Pukyongia</taxon>
    </lineage>
</organism>
<feature type="transmembrane region" description="Helical" evidence="1">
    <location>
        <begin position="239"/>
        <end position="261"/>
    </location>
</feature>
<evidence type="ECO:0000313" key="4">
    <source>
        <dbReference type="Proteomes" id="UP000238442"/>
    </source>
</evidence>